<keyword evidence="3" id="KW-0934">Plastid</keyword>
<dbReference type="InterPro" id="IPR054099">
    <property type="entry name" value="PSII_PsbQ_pln"/>
</dbReference>
<keyword evidence="5" id="KW-0793">Thylakoid</keyword>
<protein>
    <submittedName>
        <fullName evidence="8">Uncharacterized protein</fullName>
    </submittedName>
</protein>
<dbReference type="InterPro" id="IPR008797">
    <property type="entry name" value="PSII_PsbQ"/>
</dbReference>
<dbReference type="Proteomes" id="UP001318860">
    <property type="component" value="Unassembled WGS sequence"/>
</dbReference>
<evidence type="ECO:0000256" key="2">
    <source>
        <dbReference type="ARBA" id="ARBA00022528"/>
    </source>
</evidence>
<evidence type="ECO:0000313" key="9">
    <source>
        <dbReference type="Proteomes" id="UP001318860"/>
    </source>
</evidence>
<evidence type="ECO:0000256" key="1">
    <source>
        <dbReference type="ARBA" id="ARBA00004334"/>
    </source>
</evidence>
<comment type="subcellular location">
    <subcellularLocation>
        <location evidence="1">Plastid</location>
        <location evidence="1">Chloroplast thylakoid membrane</location>
    </subcellularLocation>
</comment>
<evidence type="ECO:0000313" key="8">
    <source>
        <dbReference type="EMBL" id="KAK6134929.1"/>
    </source>
</evidence>
<reference evidence="8 9" key="1">
    <citation type="journal article" date="2021" name="Comput. Struct. Biotechnol. J.">
        <title>De novo genome assembly of the potent medicinal plant Rehmannia glutinosa using nanopore technology.</title>
        <authorList>
            <person name="Ma L."/>
            <person name="Dong C."/>
            <person name="Song C."/>
            <person name="Wang X."/>
            <person name="Zheng X."/>
            <person name="Niu Y."/>
            <person name="Chen S."/>
            <person name="Feng W."/>
        </authorList>
    </citation>
    <scope>NUCLEOTIDE SEQUENCE [LARGE SCALE GENOMIC DNA]</scope>
    <source>
        <strain evidence="8">DH-2019</strain>
    </source>
</reference>
<dbReference type="Gene3D" id="1.20.120.290">
    <property type="entry name" value="Oxygen-evolving enhancer protein 3 (PsbQ), four-helix up-down bundle"/>
    <property type="match status" value="1"/>
</dbReference>
<evidence type="ECO:0000256" key="6">
    <source>
        <dbReference type="ARBA" id="ARBA00023136"/>
    </source>
</evidence>
<keyword evidence="6" id="KW-0472">Membrane</keyword>
<evidence type="ECO:0000256" key="4">
    <source>
        <dbReference type="ARBA" id="ARBA00022946"/>
    </source>
</evidence>
<evidence type="ECO:0000256" key="5">
    <source>
        <dbReference type="ARBA" id="ARBA00023078"/>
    </source>
</evidence>
<evidence type="ECO:0000256" key="3">
    <source>
        <dbReference type="ARBA" id="ARBA00022640"/>
    </source>
</evidence>
<dbReference type="PANTHER" id="PTHR33399">
    <property type="entry name" value="OXYGEN-EVOLVING ENHANCER PROTEIN 3-1, CHLOROPLASTIC"/>
    <property type="match status" value="1"/>
</dbReference>
<proteinExistence type="inferred from homology"/>
<name>A0ABR0VLU2_REHGL</name>
<organism evidence="8 9">
    <name type="scientific">Rehmannia glutinosa</name>
    <name type="common">Chinese foxglove</name>
    <dbReference type="NCBI Taxonomy" id="99300"/>
    <lineage>
        <taxon>Eukaryota</taxon>
        <taxon>Viridiplantae</taxon>
        <taxon>Streptophyta</taxon>
        <taxon>Embryophyta</taxon>
        <taxon>Tracheophyta</taxon>
        <taxon>Spermatophyta</taxon>
        <taxon>Magnoliopsida</taxon>
        <taxon>eudicotyledons</taxon>
        <taxon>Gunneridae</taxon>
        <taxon>Pentapetalae</taxon>
        <taxon>asterids</taxon>
        <taxon>lamiids</taxon>
        <taxon>Lamiales</taxon>
        <taxon>Orobanchaceae</taxon>
        <taxon>Rehmannieae</taxon>
        <taxon>Rehmannia</taxon>
    </lineage>
</organism>
<keyword evidence="9" id="KW-1185">Reference proteome</keyword>
<dbReference type="EMBL" id="JABTTQ020001125">
    <property type="protein sequence ID" value="KAK6134929.1"/>
    <property type="molecule type" value="Genomic_DNA"/>
</dbReference>
<keyword evidence="2" id="KW-0150">Chloroplast</keyword>
<dbReference type="SUPFAM" id="SSF101112">
    <property type="entry name" value="Oxygen-evolving enhancer protein 3"/>
    <property type="match status" value="1"/>
</dbReference>
<gene>
    <name evidence="8" type="ORF">DH2020_031307</name>
</gene>
<dbReference type="Pfam" id="PF05757">
    <property type="entry name" value="PsbQ"/>
    <property type="match status" value="1"/>
</dbReference>
<evidence type="ECO:0000256" key="7">
    <source>
        <dbReference type="ARBA" id="ARBA00035649"/>
    </source>
</evidence>
<dbReference type="PANTHER" id="PTHR33399:SF2">
    <property type="entry name" value="PHOTOSYNTHETIC NDH SUBUNIT OF LUMENAL LOCATION 3, CHLOROPLASTIC"/>
    <property type="match status" value="1"/>
</dbReference>
<accession>A0ABR0VLU2</accession>
<comment type="caution">
    <text evidence="8">The sequence shown here is derived from an EMBL/GenBank/DDBJ whole genome shotgun (WGS) entry which is preliminary data.</text>
</comment>
<keyword evidence="4" id="KW-0809">Transit peptide</keyword>
<dbReference type="InterPro" id="IPR023222">
    <property type="entry name" value="PsbQ-like_dom_sf"/>
</dbReference>
<sequence length="228" mass="25778">MATTPNLNGTFESLAAIPKLHTTNKIQKRAKITCSLVKNEEFQDNNSFLPTRRLAIGLVSIAVFGNASIGKSLAEDNGFWLTGPIPVPYANNSRRILIKIYNEETGTRSFLKKGIYIANIGTKGRMHRLKRYAFDLIAMGDLIAQRDAWNYVRRYLRLKSTFMYFDFDEVISAAAVDDDKKSLTDLANRLFDSVEKLEVAVKKQDFPQTESCYQATTTVLEEVMSRMA</sequence>
<comment type="similarity">
    <text evidence="7">Belongs to the PsbQ family.</text>
</comment>